<evidence type="ECO:0000313" key="3">
    <source>
        <dbReference type="Proteomes" id="UP000245754"/>
    </source>
</evidence>
<dbReference type="CDD" id="cd07012">
    <property type="entry name" value="PBP2_Bug_TTT"/>
    <property type="match status" value="1"/>
</dbReference>
<reference evidence="2 3" key="1">
    <citation type="submission" date="2018-05" db="EMBL/GenBank/DDBJ databases">
        <title>Genomic Encyclopedia of Type Strains, Phase IV (KMG-V): Genome sequencing to study the core and pangenomes of soil and plant-associated prokaryotes.</title>
        <authorList>
            <person name="Whitman W."/>
        </authorList>
    </citation>
    <scope>NUCLEOTIDE SEQUENCE [LARGE SCALE GENOMIC DNA]</scope>
    <source>
        <strain evidence="2 3">SLV-132</strain>
    </source>
</reference>
<gene>
    <name evidence="2" type="ORF">C7419_102129</name>
</gene>
<dbReference type="Gene3D" id="3.40.190.150">
    <property type="entry name" value="Bordetella uptake gene, domain 1"/>
    <property type="match status" value="1"/>
</dbReference>
<keyword evidence="3" id="KW-1185">Reference proteome</keyword>
<dbReference type="InterPro" id="IPR005064">
    <property type="entry name" value="BUG"/>
</dbReference>
<dbReference type="PANTHER" id="PTHR42928">
    <property type="entry name" value="TRICARBOXYLATE-BINDING PROTEIN"/>
    <property type="match status" value="1"/>
</dbReference>
<dbReference type="PIRSF" id="PIRSF017082">
    <property type="entry name" value="YflP"/>
    <property type="match status" value="1"/>
</dbReference>
<evidence type="ECO:0000313" key="2">
    <source>
        <dbReference type="EMBL" id="PWK34856.1"/>
    </source>
</evidence>
<organism evidence="2 3">
    <name type="scientific">Cupriavidus plantarum</name>
    <dbReference type="NCBI Taxonomy" id="942865"/>
    <lineage>
        <taxon>Bacteria</taxon>
        <taxon>Pseudomonadati</taxon>
        <taxon>Pseudomonadota</taxon>
        <taxon>Betaproteobacteria</taxon>
        <taxon>Burkholderiales</taxon>
        <taxon>Burkholderiaceae</taxon>
        <taxon>Cupriavidus</taxon>
    </lineage>
</organism>
<dbReference type="Pfam" id="PF03401">
    <property type="entry name" value="TctC"/>
    <property type="match status" value="1"/>
</dbReference>
<sequence length="325" mass="34427">MKLFRIAAAVALAATAWMGASAHAADAFPSKPITLIVPWNAGGSVDLTARKLSDILGKSGVTVVVENVPGASSTIGLTKVANAAPDGYTVGLATSSLMGAVAQDMTRLRVDQFKALNQTTIEQMILVVSKSSPVNTIEEFVALMKKKPGGVSIGTPGNNNVNHTFAAMLARANDVSFINVPYTGGAKVLTDLAGHQIDGAVLKPSETLSQINGGLIRPVGVFSHERVSILPKVPTFAEKKIDVFPFGALEQMSYLVGPKGLSAERAQQLQELFARAIASDAYQSFAREYGMKVSDVRGDELQKQVVAIQNTFNTVAPKIFTKQQQ</sequence>
<dbReference type="RefSeq" id="WP_109582959.1">
    <property type="nucleotide sequence ID" value="NZ_CAJPUX010000002.1"/>
</dbReference>
<protein>
    <submittedName>
        <fullName evidence="2">Tripartite-type tricarboxylate transporter receptor subunit TctC</fullName>
    </submittedName>
</protein>
<dbReference type="InterPro" id="IPR042100">
    <property type="entry name" value="Bug_dom1"/>
</dbReference>
<name>A0A316ESA0_9BURK</name>
<evidence type="ECO:0000256" key="1">
    <source>
        <dbReference type="ARBA" id="ARBA00006987"/>
    </source>
</evidence>
<comment type="similarity">
    <text evidence="1">Belongs to the UPF0065 (bug) family.</text>
</comment>
<comment type="caution">
    <text evidence="2">The sequence shown here is derived from an EMBL/GenBank/DDBJ whole genome shotgun (WGS) entry which is preliminary data.</text>
</comment>
<dbReference type="SUPFAM" id="SSF53850">
    <property type="entry name" value="Periplasmic binding protein-like II"/>
    <property type="match status" value="1"/>
</dbReference>
<keyword evidence="2" id="KW-0675">Receptor</keyword>
<dbReference type="GeneID" id="98341259"/>
<dbReference type="EMBL" id="QGGT01000002">
    <property type="protein sequence ID" value="PWK34856.1"/>
    <property type="molecule type" value="Genomic_DNA"/>
</dbReference>
<dbReference type="PANTHER" id="PTHR42928:SF5">
    <property type="entry name" value="BLR1237 PROTEIN"/>
    <property type="match status" value="1"/>
</dbReference>
<dbReference type="AlphaFoldDB" id="A0A316ESA0"/>
<accession>A0A316ESA0</accession>
<dbReference type="Proteomes" id="UP000245754">
    <property type="component" value="Unassembled WGS sequence"/>
</dbReference>
<dbReference type="Gene3D" id="3.40.190.10">
    <property type="entry name" value="Periplasmic binding protein-like II"/>
    <property type="match status" value="1"/>
</dbReference>
<proteinExistence type="inferred from homology"/>